<dbReference type="Pfam" id="PF01850">
    <property type="entry name" value="PIN"/>
    <property type="match status" value="1"/>
</dbReference>
<dbReference type="SUPFAM" id="SSF88723">
    <property type="entry name" value="PIN domain-like"/>
    <property type="match status" value="1"/>
</dbReference>
<name>A0A1U7P3U2_9DEIO</name>
<evidence type="ECO:0000256" key="7">
    <source>
        <dbReference type="ARBA" id="ARBA00038093"/>
    </source>
</evidence>
<keyword evidence="2" id="KW-1277">Toxin-antitoxin system</keyword>
<evidence type="ECO:0000256" key="3">
    <source>
        <dbReference type="ARBA" id="ARBA00022722"/>
    </source>
</evidence>
<dbReference type="GO" id="GO:0004518">
    <property type="term" value="F:nuclease activity"/>
    <property type="evidence" value="ECO:0007669"/>
    <property type="project" value="UniProtKB-KW"/>
</dbReference>
<evidence type="ECO:0000256" key="1">
    <source>
        <dbReference type="ARBA" id="ARBA00001946"/>
    </source>
</evidence>
<dbReference type="InterPro" id="IPR050556">
    <property type="entry name" value="Type_II_TA_system_RNase"/>
</dbReference>
<evidence type="ECO:0000256" key="2">
    <source>
        <dbReference type="ARBA" id="ARBA00022649"/>
    </source>
</evidence>
<evidence type="ECO:0000259" key="8">
    <source>
        <dbReference type="Pfam" id="PF01850"/>
    </source>
</evidence>
<dbReference type="InterPro" id="IPR002716">
    <property type="entry name" value="PIN_dom"/>
</dbReference>
<dbReference type="PANTHER" id="PTHR33653:SF1">
    <property type="entry name" value="RIBONUCLEASE VAPC2"/>
    <property type="match status" value="1"/>
</dbReference>
<dbReference type="Gene3D" id="3.40.50.1010">
    <property type="entry name" value="5'-nuclease"/>
    <property type="match status" value="1"/>
</dbReference>
<dbReference type="STRING" id="249408.BOO71_0001843"/>
<keyword evidence="3" id="KW-0540">Nuclease</keyword>
<dbReference type="PANTHER" id="PTHR33653">
    <property type="entry name" value="RIBONUCLEASE VAPC2"/>
    <property type="match status" value="1"/>
</dbReference>
<keyword evidence="4" id="KW-0479">Metal-binding</keyword>
<dbReference type="GO" id="GO:0016787">
    <property type="term" value="F:hydrolase activity"/>
    <property type="evidence" value="ECO:0007669"/>
    <property type="project" value="UniProtKB-KW"/>
</dbReference>
<evidence type="ECO:0000256" key="4">
    <source>
        <dbReference type="ARBA" id="ARBA00022723"/>
    </source>
</evidence>
<dbReference type="InterPro" id="IPR029060">
    <property type="entry name" value="PIN-like_dom_sf"/>
</dbReference>
<accession>A0A1U7P3U2</accession>
<reference evidence="9 10" key="1">
    <citation type="submission" date="2017-01" db="EMBL/GenBank/DDBJ databases">
        <title>Genome Analysis of Deinococcus marmoris KOPRI26562.</title>
        <authorList>
            <person name="Kim J.H."/>
            <person name="Oh H.-M."/>
        </authorList>
    </citation>
    <scope>NUCLEOTIDE SEQUENCE [LARGE SCALE GENOMIC DNA]</scope>
    <source>
        <strain evidence="9 10">KOPRI26562</strain>
    </source>
</reference>
<dbReference type="Proteomes" id="UP000186607">
    <property type="component" value="Unassembled WGS sequence"/>
</dbReference>
<dbReference type="AlphaFoldDB" id="A0A1U7P3U2"/>
<comment type="similarity">
    <text evidence="7">Belongs to the PINc/VapC protein family.</text>
</comment>
<keyword evidence="10" id="KW-1185">Reference proteome</keyword>
<keyword evidence="6" id="KW-0460">Magnesium</keyword>
<gene>
    <name evidence="9" type="ORF">BOO71_0001843</name>
</gene>
<evidence type="ECO:0000313" key="10">
    <source>
        <dbReference type="Proteomes" id="UP000186607"/>
    </source>
</evidence>
<comment type="caution">
    <text evidence="9">The sequence shown here is derived from an EMBL/GenBank/DDBJ whole genome shotgun (WGS) entry which is preliminary data.</text>
</comment>
<evidence type="ECO:0000256" key="5">
    <source>
        <dbReference type="ARBA" id="ARBA00022801"/>
    </source>
</evidence>
<comment type="cofactor">
    <cofactor evidence="1">
        <name>Mg(2+)</name>
        <dbReference type="ChEBI" id="CHEBI:18420"/>
    </cofactor>
</comment>
<evidence type="ECO:0000256" key="6">
    <source>
        <dbReference type="ARBA" id="ARBA00022842"/>
    </source>
</evidence>
<feature type="domain" description="PIN" evidence="8">
    <location>
        <begin position="2"/>
        <end position="113"/>
    </location>
</feature>
<proteinExistence type="inferred from homology"/>
<sequence length="130" mass="14832">MIISALESADSRHVEALAALIREQHQGYVISPVVYSELRARPDWSRYQNWLNLTRISVMWSMPQAVWELAGVRQGEYAQLRRSGNLPRRILPDFLIAAHAEHHGLDVMGFDRTVYDSVFTGLKLVDPMGN</sequence>
<dbReference type="GO" id="GO:0046872">
    <property type="term" value="F:metal ion binding"/>
    <property type="evidence" value="ECO:0007669"/>
    <property type="project" value="UniProtKB-KW"/>
</dbReference>
<dbReference type="EMBL" id="MSTI01000020">
    <property type="protein sequence ID" value="OLV19826.1"/>
    <property type="molecule type" value="Genomic_DNA"/>
</dbReference>
<keyword evidence="5" id="KW-0378">Hydrolase</keyword>
<protein>
    <recommendedName>
        <fullName evidence="8">PIN domain-containing protein</fullName>
    </recommendedName>
</protein>
<evidence type="ECO:0000313" key="9">
    <source>
        <dbReference type="EMBL" id="OLV19826.1"/>
    </source>
</evidence>
<organism evidence="9 10">
    <name type="scientific">Deinococcus marmoris</name>
    <dbReference type="NCBI Taxonomy" id="249408"/>
    <lineage>
        <taxon>Bacteria</taxon>
        <taxon>Thermotogati</taxon>
        <taxon>Deinococcota</taxon>
        <taxon>Deinococci</taxon>
        <taxon>Deinococcales</taxon>
        <taxon>Deinococcaceae</taxon>
        <taxon>Deinococcus</taxon>
    </lineage>
</organism>